<dbReference type="Proteomes" id="UP000652761">
    <property type="component" value="Unassembled WGS sequence"/>
</dbReference>
<keyword evidence="2" id="KW-1185">Reference proteome</keyword>
<gene>
    <name evidence="1" type="ORF">Taro_053847</name>
</gene>
<protein>
    <submittedName>
        <fullName evidence="1">Uncharacterized protein</fullName>
    </submittedName>
</protein>
<name>A0A843XMB4_COLES</name>
<proteinExistence type="predicted"/>
<evidence type="ECO:0000313" key="2">
    <source>
        <dbReference type="Proteomes" id="UP000652761"/>
    </source>
</evidence>
<sequence length="68" mass="7644">MTPVSNPDNTTQELPLSLAVMDVRSNCRSTTQRPWPGLARVRHWKMTSWGPVSTTGVRTPNYERATSD</sequence>
<comment type="caution">
    <text evidence="1">The sequence shown here is derived from an EMBL/GenBank/DDBJ whole genome shotgun (WGS) entry which is preliminary data.</text>
</comment>
<dbReference type="EMBL" id="NMUH01010223">
    <property type="protein sequence ID" value="MQM20819.1"/>
    <property type="molecule type" value="Genomic_DNA"/>
</dbReference>
<evidence type="ECO:0000313" key="1">
    <source>
        <dbReference type="EMBL" id="MQM20819.1"/>
    </source>
</evidence>
<accession>A0A843XMB4</accession>
<dbReference type="AlphaFoldDB" id="A0A843XMB4"/>
<organism evidence="1 2">
    <name type="scientific">Colocasia esculenta</name>
    <name type="common">Wild taro</name>
    <name type="synonym">Arum esculentum</name>
    <dbReference type="NCBI Taxonomy" id="4460"/>
    <lineage>
        <taxon>Eukaryota</taxon>
        <taxon>Viridiplantae</taxon>
        <taxon>Streptophyta</taxon>
        <taxon>Embryophyta</taxon>
        <taxon>Tracheophyta</taxon>
        <taxon>Spermatophyta</taxon>
        <taxon>Magnoliopsida</taxon>
        <taxon>Liliopsida</taxon>
        <taxon>Araceae</taxon>
        <taxon>Aroideae</taxon>
        <taxon>Colocasieae</taxon>
        <taxon>Colocasia</taxon>
    </lineage>
</organism>
<reference evidence="1" key="1">
    <citation type="submission" date="2017-07" db="EMBL/GenBank/DDBJ databases">
        <title>Taro Niue Genome Assembly and Annotation.</title>
        <authorList>
            <person name="Atibalentja N."/>
            <person name="Keating K."/>
            <person name="Fields C.J."/>
        </authorList>
    </citation>
    <scope>NUCLEOTIDE SEQUENCE</scope>
    <source>
        <strain evidence="1">Niue_2</strain>
        <tissue evidence="1">Leaf</tissue>
    </source>
</reference>